<evidence type="ECO:0000313" key="1">
    <source>
        <dbReference type="EMBL" id="GGF64441.1"/>
    </source>
</evidence>
<protein>
    <submittedName>
        <fullName evidence="1">Uncharacterized protein</fullName>
    </submittedName>
</protein>
<organism evidence="1 2">
    <name type="scientific">Hymenobacter qilianensis</name>
    <dbReference type="NCBI Taxonomy" id="1385715"/>
    <lineage>
        <taxon>Bacteria</taxon>
        <taxon>Pseudomonadati</taxon>
        <taxon>Bacteroidota</taxon>
        <taxon>Cytophagia</taxon>
        <taxon>Cytophagales</taxon>
        <taxon>Hymenobacteraceae</taxon>
        <taxon>Hymenobacter</taxon>
    </lineage>
</organism>
<accession>A0ACB5PR86</accession>
<name>A0ACB5PR86_9BACT</name>
<dbReference type="Proteomes" id="UP000605392">
    <property type="component" value="Unassembled WGS sequence"/>
</dbReference>
<keyword evidence="2" id="KW-1185">Reference proteome</keyword>
<evidence type="ECO:0000313" key="2">
    <source>
        <dbReference type="Proteomes" id="UP000605392"/>
    </source>
</evidence>
<comment type="caution">
    <text evidence="1">The sequence shown here is derived from an EMBL/GenBank/DDBJ whole genome shotgun (WGS) entry which is preliminary data.</text>
</comment>
<dbReference type="EMBL" id="BMFN01000002">
    <property type="protein sequence ID" value="GGF64441.1"/>
    <property type="molecule type" value="Genomic_DNA"/>
</dbReference>
<gene>
    <name evidence="1" type="ORF">GCM10011375_19180</name>
</gene>
<reference evidence="1 2" key="1">
    <citation type="journal article" date="2019" name="Int. J. Syst. Evol. Microbiol.">
        <title>The Global Catalogue of Microorganisms (GCM) 10K type strain sequencing project: providing services to taxonomists for standard genome sequencing and annotation.</title>
        <authorList>
            <consortium name="The Broad Institute Genomics Platform"/>
            <consortium name="The Broad Institute Genome Sequencing Center for Infectious Disease"/>
            <person name="Wu L."/>
            <person name="Ma J."/>
        </authorList>
    </citation>
    <scope>NUCLEOTIDE SEQUENCE [LARGE SCALE GENOMIC DNA]</scope>
    <source>
        <strain evidence="1 2">CGMCC 1.12720</strain>
    </source>
</reference>
<sequence length="442" mass="50607">MWLVYLIYLPFNDFQGGNLQHDAVQYWVMAVKFQRQHQSFSLLYYDDPLRGYVGPLMMFPALAFRFFTDCSMLTAAKMLGSVWAALLFGFLIPGLWTSITGWRITAGRWLLLVLAGFIFWRDFFSFTLTDMPALGTLLLSLWLLSRPGLLAWLLAGLSIAATFNMRPVYLLSLLPFLGLAIWWSQRHSPKANSRRWVALIVGMALTLGPQWAINRLHFQENTPLTLARMAGQKESFYLNQLAWGTRVQLYDGALTYPGALPYADESGVKLFERLKQREYTSYGQYLQLVTQQPVDFFLRYGRHIFNGLDIRYPTPYRLTANSPESLPLKLLNYVLIALALSTIRPKQLRWQHYWVLLALLLPCAAAIPIAMENRFLLPLHLLLLSAVVFLFSPSEWWLRFRSRPAVGVLATLGLMLWVAGCWWLSEAVGQTICPGCVGKLLY</sequence>
<proteinExistence type="predicted"/>